<dbReference type="InterPro" id="IPR035906">
    <property type="entry name" value="MetI-like_sf"/>
</dbReference>
<dbReference type="RefSeq" id="WP_251583825.1">
    <property type="nucleotide sequence ID" value="NZ_JBHTKX010000003.1"/>
</dbReference>
<dbReference type="Proteomes" id="UP001597169">
    <property type="component" value="Unassembled WGS sequence"/>
</dbReference>
<evidence type="ECO:0000256" key="6">
    <source>
        <dbReference type="ARBA" id="ARBA00023136"/>
    </source>
</evidence>
<organism evidence="9 10">
    <name type="scientific">Paenibacillus provencensis</name>
    <dbReference type="NCBI Taxonomy" id="441151"/>
    <lineage>
        <taxon>Bacteria</taxon>
        <taxon>Bacillati</taxon>
        <taxon>Bacillota</taxon>
        <taxon>Bacilli</taxon>
        <taxon>Bacillales</taxon>
        <taxon>Paenibacillaceae</taxon>
        <taxon>Paenibacillus</taxon>
    </lineage>
</organism>
<evidence type="ECO:0000256" key="1">
    <source>
        <dbReference type="ARBA" id="ARBA00004651"/>
    </source>
</evidence>
<dbReference type="Pfam" id="PF00528">
    <property type="entry name" value="BPD_transp_1"/>
    <property type="match status" value="1"/>
</dbReference>
<dbReference type="Gene3D" id="1.10.3720.10">
    <property type="entry name" value="MetI-like"/>
    <property type="match status" value="1"/>
</dbReference>
<accession>A0ABW3Q0F5</accession>
<keyword evidence="3" id="KW-1003">Cell membrane</keyword>
<dbReference type="CDD" id="cd06261">
    <property type="entry name" value="TM_PBP2"/>
    <property type="match status" value="1"/>
</dbReference>
<feature type="transmembrane region" description="Helical" evidence="7">
    <location>
        <begin position="28"/>
        <end position="54"/>
    </location>
</feature>
<feature type="transmembrane region" description="Helical" evidence="7">
    <location>
        <begin position="280"/>
        <end position="301"/>
    </location>
</feature>
<evidence type="ECO:0000313" key="10">
    <source>
        <dbReference type="Proteomes" id="UP001597169"/>
    </source>
</evidence>
<keyword evidence="5 7" id="KW-1133">Transmembrane helix</keyword>
<feature type="transmembrane region" description="Helical" evidence="7">
    <location>
        <begin position="91"/>
        <end position="111"/>
    </location>
</feature>
<feature type="transmembrane region" description="Helical" evidence="7">
    <location>
        <begin position="227"/>
        <end position="248"/>
    </location>
</feature>
<comment type="subcellular location">
    <subcellularLocation>
        <location evidence="1 7">Cell membrane</location>
        <topology evidence="1 7">Multi-pass membrane protein</topology>
    </subcellularLocation>
</comment>
<dbReference type="InterPro" id="IPR050809">
    <property type="entry name" value="UgpAE/MalFG_permease"/>
</dbReference>
<evidence type="ECO:0000259" key="8">
    <source>
        <dbReference type="PROSITE" id="PS50928"/>
    </source>
</evidence>
<keyword evidence="2 7" id="KW-0813">Transport</keyword>
<evidence type="ECO:0000256" key="5">
    <source>
        <dbReference type="ARBA" id="ARBA00022989"/>
    </source>
</evidence>
<dbReference type="InterPro" id="IPR000515">
    <property type="entry name" value="MetI-like"/>
</dbReference>
<dbReference type="EMBL" id="JBHTKX010000003">
    <property type="protein sequence ID" value="MFD1130452.1"/>
    <property type="molecule type" value="Genomic_DNA"/>
</dbReference>
<gene>
    <name evidence="9" type="ORF">ACFQ3J_20090</name>
</gene>
<comment type="caution">
    <text evidence="9">The sequence shown here is derived from an EMBL/GenBank/DDBJ whole genome shotgun (WGS) entry which is preliminary data.</text>
</comment>
<reference evidence="10" key="1">
    <citation type="journal article" date="2019" name="Int. J. Syst. Evol. Microbiol.">
        <title>The Global Catalogue of Microorganisms (GCM) 10K type strain sequencing project: providing services to taxonomists for standard genome sequencing and annotation.</title>
        <authorList>
            <consortium name="The Broad Institute Genomics Platform"/>
            <consortium name="The Broad Institute Genome Sequencing Center for Infectious Disease"/>
            <person name="Wu L."/>
            <person name="Ma J."/>
        </authorList>
    </citation>
    <scope>NUCLEOTIDE SEQUENCE [LARGE SCALE GENOMIC DNA]</scope>
    <source>
        <strain evidence="10">CCUG 53519</strain>
    </source>
</reference>
<sequence>MRTADLSVKPSHRKRAPALLQIKRNWGLYLLLLPAVVLLLLFAYIPMYGIVIAFKDYSPALGIGGSPWAGLKYFEKFFNSYQFDTTIKNTLILSLYSLATFPIPIMLALMINQMRENRFKRFFQTVTYMPHFISTVVMVGLLLILLSPSTGLIGHIYRLFGADAPNLMGSPGLFSSVYVWSDVWQHTGWDSIIFIAALSAVSPSLYEAATMDGASRWQKIWYIDLPMLMPTAVTLLILRVGSLLGVGFEKVYLMQNNLNISSSEVISTYVYKIGMLSSQYSFSSAINLANTIINFILLIMVNEISKKYSKNSLW</sequence>
<evidence type="ECO:0000256" key="4">
    <source>
        <dbReference type="ARBA" id="ARBA00022692"/>
    </source>
</evidence>
<evidence type="ECO:0000256" key="2">
    <source>
        <dbReference type="ARBA" id="ARBA00022448"/>
    </source>
</evidence>
<evidence type="ECO:0000256" key="7">
    <source>
        <dbReference type="RuleBase" id="RU363032"/>
    </source>
</evidence>
<proteinExistence type="inferred from homology"/>
<name>A0ABW3Q0F5_9BACL</name>
<keyword evidence="10" id="KW-1185">Reference proteome</keyword>
<dbReference type="PANTHER" id="PTHR43227">
    <property type="entry name" value="BLL4140 PROTEIN"/>
    <property type="match status" value="1"/>
</dbReference>
<dbReference type="SUPFAM" id="SSF161098">
    <property type="entry name" value="MetI-like"/>
    <property type="match status" value="1"/>
</dbReference>
<keyword evidence="6 7" id="KW-0472">Membrane</keyword>
<dbReference type="PANTHER" id="PTHR43227:SF11">
    <property type="entry name" value="BLL4140 PROTEIN"/>
    <property type="match status" value="1"/>
</dbReference>
<feature type="transmembrane region" description="Helical" evidence="7">
    <location>
        <begin position="132"/>
        <end position="157"/>
    </location>
</feature>
<keyword evidence="4 7" id="KW-0812">Transmembrane</keyword>
<evidence type="ECO:0000256" key="3">
    <source>
        <dbReference type="ARBA" id="ARBA00022475"/>
    </source>
</evidence>
<feature type="transmembrane region" description="Helical" evidence="7">
    <location>
        <begin position="188"/>
        <end position="206"/>
    </location>
</feature>
<protein>
    <submittedName>
        <fullName evidence="9">ABC transporter permease</fullName>
    </submittedName>
</protein>
<dbReference type="PROSITE" id="PS50928">
    <property type="entry name" value="ABC_TM1"/>
    <property type="match status" value="1"/>
</dbReference>
<feature type="domain" description="ABC transmembrane type-1" evidence="8">
    <location>
        <begin position="86"/>
        <end position="301"/>
    </location>
</feature>
<evidence type="ECO:0000313" key="9">
    <source>
        <dbReference type="EMBL" id="MFD1130452.1"/>
    </source>
</evidence>
<comment type="similarity">
    <text evidence="7">Belongs to the binding-protein-dependent transport system permease family.</text>
</comment>